<dbReference type="EMBL" id="JACTAG010000002">
    <property type="protein sequence ID" value="MBD3664348.1"/>
    <property type="molecule type" value="Genomic_DNA"/>
</dbReference>
<comment type="caution">
    <text evidence="4">The sequence shown here is derived from an EMBL/GenBank/DDBJ whole genome shotgun (WGS) entry which is preliminary data.</text>
</comment>
<dbReference type="InterPro" id="IPR050595">
    <property type="entry name" value="Bact_response_regulator"/>
</dbReference>
<dbReference type="PROSITE" id="PS50110">
    <property type="entry name" value="RESPONSE_REGULATORY"/>
    <property type="match status" value="1"/>
</dbReference>
<gene>
    <name evidence="4" type="ORF">H9Q16_10475</name>
</gene>
<evidence type="ECO:0000256" key="2">
    <source>
        <dbReference type="PROSITE-ProRule" id="PRU00169"/>
    </source>
</evidence>
<dbReference type="SUPFAM" id="SSF52172">
    <property type="entry name" value="CheY-like"/>
    <property type="match status" value="1"/>
</dbReference>
<reference evidence="4" key="1">
    <citation type="submission" date="2020-08" db="EMBL/GenBank/DDBJ databases">
        <title>Sulfitobacter aestuariivivens sp. nov., isolated from a tidal flat.</title>
        <authorList>
            <person name="Park S."/>
            <person name="Yoon J.-H."/>
        </authorList>
    </citation>
    <scope>NUCLEOTIDE SEQUENCE</scope>
    <source>
        <strain evidence="4">TSTF-M16</strain>
    </source>
</reference>
<proteinExistence type="predicted"/>
<sequence>MFQSVPLENTTLTDFPHATSVRALLLDDSNFDRARIRRLSQKADMAIDLDEVGTIAELDSAVKENKYDLIMIDYRLPVGDGMEALQHVLDDPRNASAGKIMITGDAAVDTAVRAMRGGCHDFLTKEDMDAPALNQAMLNAMTLARQRQMQELQSAHQREIIREGLVAALSDAEVQGNVVSLVRQQLLKTLPDRPRLMNVMDPGDVDMLLAGFSDEDEFIFH</sequence>
<dbReference type="RefSeq" id="WP_191075382.1">
    <property type="nucleotide sequence ID" value="NZ_JACTAG010000002.1"/>
</dbReference>
<dbReference type="AlphaFoldDB" id="A0A927D512"/>
<evidence type="ECO:0000256" key="1">
    <source>
        <dbReference type="ARBA" id="ARBA00022553"/>
    </source>
</evidence>
<dbReference type="InterPro" id="IPR011006">
    <property type="entry name" value="CheY-like_superfamily"/>
</dbReference>
<evidence type="ECO:0000313" key="5">
    <source>
        <dbReference type="Proteomes" id="UP000635142"/>
    </source>
</evidence>
<dbReference type="CDD" id="cd00156">
    <property type="entry name" value="REC"/>
    <property type="match status" value="1"/>
</dbReference>
<protein>
    <submittedName>
        <fullName evidence="4">Response regulator</fullName>
    </submittedName>
</protein>
<dbReference type="SMART" id="SM00448">
    <property type="entry name" value="REC"/>
    <property type="match status" value="1"/>
</dbReference>
<name>A0A927D512_9RHOB</name>
<dbReference type="GO" id="GO:0000160">
    <property type="term" value="P:phosphorelay signal transduction system"/>
    <property type="evidence" value="ECO:0007669"/>
    <property type="project" value="InterPro"/>
</dbReference>
<evidence type="ECO:0000313" key="4">
    <source>
        <dbReference type="EMBL" id="MBD3664348.1"/>
    </source>
</evidence>
<dbReference type="PANTHER" id="PTHR44591">
    <property type="entry name" value="STRESS RESPONSE REGULATOR PROTEIN 1"/>
    <property type="match status" value="1"/>
</dbReference>
<dbReference type="InterPro" id="IPR001789">
    <property type="entry name" value="Sig_transdc_resp-reg_receiver"/>
</dbReference>
<keyword evidence="1 2" id="KW-0597">Phosphoprotein</keyword>
<dbReference type="PANTHER" id="PTHR44591:SF3">
    <property type="entry name" value="RESPONSE REGULATORY DOMAIN-CONTAINING PROTEIN"/>
    <property type="match status" value="1"/>
</dbReference>
<feature type="modified residue" description="4-aspartylphosphate" evidence="2">
    <location>
        <position position="73"/>
    </location>
</feature>
<dbReference type="Proteomes" id="UP000635142">
    <property type="component" value="Unassembled WGS sequence"/>
</dbReference>
<dbReference type="Gene3D" id="3.40.50.2300">
    <property type="match status" value="1"/>
</dbReference>
<organism evidence="4 5">
    <name type="scientific">Sulfitobacter aestuariivivens</name>
    <dbReference type="NCBI Taxonomy" id="2766981"/>
    <lineage>
        <taxon>Bacteria</taxon>
        <taxon>Pseudomonadati</taxon>
        <taxon>Pseudomonadota</taxon>
        <taxon>Alphaproteobacteria</taxon>
        <taxon>Rhodobacterales</taxon>
        <taxon>Roseobacteraceae</taxon>
        <taxon>Sulfitobacter</taxon>
    </lineage>
</organism>
<feature type="domain" description="Response regulatory" evidence="3">
    <location>
        <begin position="22"/>
        <end position="140"/>
    </location>
</feature>
<accession>A0A927D512</accession>
<keyword evidence="5" id="KW-1185">Reference proteome</keyword>
<dbReference type="Pfam" id="PF00072">
    <property type="entry name" value="Response_reg"/>
    <property type="match status" value="1"/>
</dbReference>
<evidence type="ECO:0000259" key="3">
    <source>
        <dbReference type="PROSITE" id="PS50110"/>
    </source>
</evidence>